<feature type="region of interest" description="Disordered" evidence="1">
    <location>
        <begin position="261"/>
        <end position="295"/>
    </location>
</feature>
<dbReference type="EMBL" id="QZFU01000006">
    <property type="protein sequence ID" value="RJO79849.1"/>
    <property type="molecule type" value="Genomic_DNA"/>
</dbReference>
<evidence type="ECO:0000313" key="2">
    <source>
        <dbReference type="EMBL" id="RJO79849.1"/>
    </source>
</evidence>
<name>A0A3A4KG14_9NOCA</name>
<reference evidence="2 3" key="1">
    <citation type="submission" date="2018-09" db="EMBL/GenBank/DDBJ databases">
        <title>YIM PH21274 draft genome.</title>
        <authorList>
            <person name="Miao C."/>
        </authorList>
    </citation>
    <scope>NUCLEOTIDE SEQUENCE [LARGE SCALE GENOMIC DNA]</scope>
    <source>
        <strain evidence="2 3">YIM PH 21724</strain>
    </source>
</reference>
<feature type="region of interest" description="Disordered" evidence="1">
    <location>
        <begin position="29"/>
        <end position="112"/>
    </location>
</feature>
<feature type="compositionally biased region" description="Low complexity" evidence="1">
    <location>
        <begin position="348"/>
        <end position="359"/>
    </location>
</feature>
<feature type="compositionally biased region" description="Polar residues" evidence="1">
    <location>
        <begin position="262"/>
        <end position="275"/>
    </location>
</feature>
<proteinExistence type="predicted"/>
<organism evidence="2 3">
    <name type="scientific">Nocardia panacis</name>
    <dbReference type="NCBI Taxonomy" id="2340916"/>
    <lineage>
        <taxon>Bacteria</taxon>
        <taxon>Bacillati</taxon>
        <taxon>Actinomycetota</taxon>
        <taxon>Actinomycetes</taxon>
        <taxon>Mycobacteriales</taxon>
        <taxon>Nocardiaceae</taxon>
        <taxon>Nocardia</taxon>
    </lineage>
</organism>
<dbReference type="Proteomes" id="UP000266677">
    <property type="component" value="Unassembled WGS sequence"/>
</dbReference>
<sequence length="418" mass="42043">MAVGVAQVDGGARIDTGINAALSENYYATAKTDQTPPSVAPTEAGTSTKADAATGSGAPTKSDAPANPDTPSKPGAKKPTGAGKPGTGGTIAPGEPAPSGDGPPPPPRLVWTGTASPILAQTIEVADKIIQLAAEALGKGQVQLPPTPKSPELVQQTQLPASATATQYEQRTASLRSQHESLANMDDQVTNATGTVAEQRDRARWKVYRIATALHDQLAVYNGKKLEPAEEYTLTKLVLRAIKQVADTIGLTFDLNKAIAQGSDSTGGIPQTGATSGVDPANGQGGTPAAGGGGGGGGDIMSSLMQLLTTLPMLAMPLLSVLPQLLRQQQEQNHAGRDGDTKDGNSGAKPAAAAPADPKAAPPADPKTAPVDPKTTAPADPKSAPPPVAASEAGAPPPNPTPDNKPQDAAATNPPQPA</sequence>
<feature type="compositionally biased region" description="Basic and acidic residues" evidence="1">
    <location>
        <begin position="334"/>
        <end position="343"/>
    </location>
</feature>
<feature type="compositionally biased region" description="Gly residues" evidence="1">
    <location>
        <begin position="283"/>
        <end position="295"/>
    </location>
</feature>
<feature type="compositionally biased region" description="Low complexity" evidence="1">
    <location>
        <begin position="73"/>
        <end position="82"/>
    </location>
</feature>
<dbReference type="RefSeq" id="WP_120036911.1">
    <property type="nucleotide sequence ID" value="NZ_QZFU01000006.1"/>
</dbReference>
<protein>
    <submittedName>
        <fullName evidence="2">Uncharacterized protein</fullName>
    </submittedName>
</protein>
<evidence type="ECO:0000313" key="3">
    <source>
        <dbReference type="Proteomes" id="UP000266677"/>
    </source>
</evidence>
<keyword evidence="3" id="KW-1185">Reference proteome</keyword>
<feature type="region of interest" description="Disordered" evidence="1">
    <location>
        <begin position="329"/>
        <end position="418"/>
    </location>
</feature>
<dbReference type="AlphaFoldDB" id="A0A3A4KG14"/>
<accession>A0A3A4KG14</accession>
<comment type="caution">
    <text evidence="2">The sequence shown here is derived from an EMBL/GenBank/DDBJ whole genome shotgun (WGS) entry which is preliminary data.</text>
</comment>
<evidence type="ECO:0000256" key="1">
    <source>
        <dbReference type="SAM" id="MobiDB-lite"/>
    </source>
</evidence>
<gene>
    <name evidence="2" type="ORF">D5S18_00815</name>
</gene>